<comment type="caution">
    <text evidence="2">The sequence shown here is derived from an EMBL/GenBank/DDBJ whole genome shotgun (WGS) entry which is preliminary data.</text>
</comment>
<evidence type="ECO:0000313" key="2">
    <source>
        <dbReference type="EMBL" id="MFD1928002.1"/>
    </source>
</evidence>
<sequence>MNILNRIVIGIFLCFIGGISFMHIFTKDIRFSEGENRVLSTMPKFTVQSLVSGKFTKDFEIYLSDQFVKKEFWTGLKASAEKTTLKQENNGVYFGKDGYLLERFESPGEQLMKNIISISTFTKATNEASSYLMVVPTSIEMYPEKLPLFAQTDSQYAAIEEIKENLTGSIKWIDAYKSLKRLKNEDIYFRTDHHWTTRGAYGVYKNIAEEMDFEPYEIDDFTIETVSTNFYGTYYSKANDHSIKADTIELFKPKFTVSYHVEIEDSESTMNSLYNLDYLNKRDQYSLFLDGNHSKVKIVSSMKNGRKLLIVKDSYAHAMVPFLANHFEEIHMIDLRYYHSSLNEYVKNNDITNTLFLYNIVTFSEDTNLIWLRQ</sequence>
<accession>A0ABW4SHF0</accession>
<dbReference type="RefSeq" id="WP_381536973.1">
    <property type="nucleotide sequence ID" value="NZ_JBHUGI010000024.1"/>
</dbReference>
<protein>
    <submittedName>
        <fullName evidence="2">DHHW family protein</fullName>
    </submittedName>
</protein>
<evidence type="ECO:0000313" key="3">
    <source>
        <dbReference type="Proteomes" id="UP001597218"/>
    </source>
</evidence>
<dbReference type="InterPro" id="IPR025945">
    <property type="entry name" value="DHHW"/>
</dbReference>
<dbReference type="Proteomes" id="UP001597218">
    <property type="component" value="Unassembled WGS sequence"/>
</dbReference>
<evidence type="ECO:0000256" key="1">
    <source>
        <dbReference type="SAM" id="Phobius"/>
    </source>
</evidence>
<name>A0ABW4SHF0_9BACL</name>
<gene>
    <name evidence="2" type="ORF">ACFSFY_08020</name>
</gene>
<keyword evidence="1" id="KW-0472">Membrane</keyword>
<keyword evidence="1" id="KW-0812">Transmembrane</keyword>
<reference evidence="3" key="1">
    <citation type="journal article" date="2019" name="Int. J. Syst. Evol. Microbiol.">
        <title>The Global Catalogue of Microorganisms (GCM) 10K type strain sequencing project: providing services to taxonomists for standard genome sequencing and annotation.</title>
        <authorList>
            <consortium name="The Broad Institute Genomics Platform"/>
            <consortium name="The Broad Institute Genome Sequencing Center for Infectious Disease"/>
            <person name="Wu L."/>
            <person name="Ma J."/>
        </authorList>
    </citation>
    <scope>NUCLEOTIDE SEQUENCE [LARGE SCALE GENOMIC DNA]</scope>
    <source>
        <strain evidence="3">CGMCC 4.7177</strain>
    </source>
</reference>
<organism evidence="2 3">
    <name type="scientific">Sporosarcina siberiensis</name>
    <dbReference type="NCBI Taxonomy" id="1365606"/>
    <lineage>
        <taxon>Bacteria</taxon>
        <taxon>Bacillati</taxon>
        <taxon>Bacillota</taxon>
        <taxon>Bacilli</taxon>
        <taxon>Bacillales</taxon>
        <taxon>Caryophanaceae</taxon>
        <taxon>Sporosarcina</taxon>
    </lineage>
</organism>
<proteinExistence type="predicted"/>
<dbReference type="Pfam" id="PF14286">
    <property type="entry name" value="DHHW"/>
    <property type="match status" value="1"/>
</dbReference>
<keyword evidence="1" id="KW-1133">Transmembrane helix</keyword>
<feature type="transmembrane region" description="Helical" evidence="1">
    <location>
        <begin position="7"/>
        <end position="25"/>
    </location>
</feature>
<keyword evidence="3" id="KW-1185">Reference proteome</keyword>
<dbReference type="EMBL" id="JBHUGI010000024">
    <property type="protein sequence ID" value="MFD1928002.1"/>
    <property type="molecule type" value="Genomic_DNA"/>
</dbReference>